<evidence type="ECO:0000313" key="2">
    <source>
        <dbReference type="EMBL" id="EGV32270.1"/>
    </source>
</evidence>
<dbReference type="GO" id="GO:0015074">
    <property type="term" value="P:DNA integration"/>
    <property type="evidence" value="ECO:0007669"/>
    <property type="project" value="InterPro"/>
</dbReference>
<evidence type="ECO:0000259" key="1">
    <source>
        <dbReference type="Pfam" id="PF13333"/>
    </source>
</evidence>
<dbReference type="STRING" id="765913.ThidrDRAFT_1506"/>
<proteinExistence type="predicted"/>
<dbReference type="Proteomes" id="UP000004200">
    <property type="component" value="Unassembled WGS sequence"/>
</dbReference>
<protein>
    <recommendedName>
        <fullName evidence="1">Integrase catalytic domain-containing protein</fullName>
    </recommendedName>
</protein>
<dbReference type="AlphaFoldDB" id="G2DZP3"/>
<accession>G2DZP3</accession>
<keyword evidence="3" id="KW-1185">Reference proteome</keyword>
<dbReference type="Pfam" id="PF13333">
    <property type="entry name" value="rve_2"/>
    <property type="match status" value="1"/>
</dbReference>
<dbReference type="EMBL" id="AFWT01000008">
    <property type="protein sequence ID" value="EGV32270.1"/>
    <property type="molecule type" value="Genomic_DNA"/>
</dbReference>
<organism evidence="2 3">
    <name type="scientific">Thiorhodococcus drewsii AZ1</name>
    <dbReference type="NCBI Taxonomy" id="765913"/>
    <lineage>
        <taxon>Bacteria</taxon>
        <taxon>Pseudomonadati</taxon>
        <taxon>Pseudomonadota</taxon>
        <taxon>Gammaproteobacteria</taxon>
        <taxon>Chromatiales</taxon>
        <taxon>Chromatiaceae</taxon>
        <taxon>Thiorhodococcus</taxon>
    </lineage>
</organism>
<reference evidence="2 3" key="1">
    <citation type="submission" date="2011-06" db="EMBL/GenBank/DDBJ databases">
        <title>The draft genome of Thiorhodococcus drewsii AZ1.</title>
        <authorList>
            <consortium name="US DOE Joint Genome Institute (JGI-PGF)"/>
            <person name="Lucas S."/>
            <person name="Han J."/>
            <person name="Lapidus A."/>
            <person name="Cheng J.-F."/>
            <person name="Goodwin L."/>
            <person name="Pitluck S."/>
            <person name="Peters L."/>
            <person name="Land M.L."/>
            <person name="Hauser L."/>
            <person name="Vogl K."/>
            <person name="Liu Z."/>
            <person name="Imhoff J."/>
            <person name="Thiel V."/>
            <person name="Frigaard N.-U."/>
            <person name="Bryant D.A."/>
            <person name="Woyke T.J."/>
        </authorList>
    </citation>
    <scope>NUCLEOTIDE SEQUENCE [LARGE SCALE GENOMIC DNA]</scope>
    <source>
        <strain evidence="2 3">AZ1</strain>
    </source>
</reference>
<feature type="domain" description="Integrase catalytic" evidence="1">
    <location>
        <begin position="30"/>
        <end position="68"/>
    </location>
</feature>
<comment type="caution">
    <text evidence="2">The sequence shown here is derived from an EMBL/GenBank/DDBJ whole genome shotgun (WGS) entry which is preliminary data.</text>
</comment>
<gene>
    <name evidence="2" type="ORF">ThidrDRAFT_1506</name>
</gene>
<dbReference type="InterPro" id="IPR001584">
    <property type="entry name" value="Integrase_cat-core"/>
</dbReference>
<sequence length="72" mass="8000">MKKPRFGGAFFVCAPSMGALLCERTDLRLFATCDEARACVIDYIEMFYDGRCCHSYLGYVSPAEFEAKANAA</sequence>
<evidence type="ECO:0000313" key="3">
    <source>
        <dbReference type="Proteomes" id="UP000004200"/>
    </source>
</evidence>
<name>G2DZP3_9GAMM</name>